<dbReference type="InterPro" id="IPR000070">
    <property type="entry name" value="Pectinesterase_cat"/>
</dbReference>
<sequence>MRTFVLPLAVIASLATTTLAATDDNCNGPNDDTGIPMSGVTAGSSGQCSGPNARTEPPSGAVVVDASGAYNGSFKTVVEGVANLPNSTAGQTLFIFPGVYNEQVSVPKLAGPLLLQGYTCDTTSYAANEVTITQAKAQKDIPPEIENNRNYLTSTLGLKSSKVKVYNLNVANTVGKVEKNGQGVAIYADGADYGFYACNFTGYQDTVCANKGRELYAKSYISGAVDFVFGQRAMAWFESCDIESIGEGWITANGNANATVTSEYVFNNARVFGNGSTYLGRPWRPFARVVWQNSELGDIVNPEGWAAWDESTSTADVYFKEFNNKGPGAAIDQRVAFSGHLDAAVAIKDILGENFESEWWVDTTFL</sequence>
<dbReference type="EMBL" id="JAACNO010002038">
    <property type="protein sequence ID" value="KAF4135952.1"/>
    <property type="molecule type" value="Genomic_DNA"/>
</dbReference>
<evidence type="ECO:0000256" key="6">
    <source>
        <dbReference type="ARBA" id="ARBA00022729"/>
    </source>
</evidence>
<feature type="active site" evidence="10">
    <location>
        <position position="226"/>
    </location>
</feature>
<evidence type="ECO:0000256" key="10">
    <source>
        <dbReference type="PROSITE-ProRule" id="PRU10040"/>
    </source>
</evidence>
<dbReference type="PANTHER" id="PTHR31321:SF57">
    <property type="entry name" value="PECTINESTERASE 53-RELATED"/>
    <property type="match status" value="1"/>
</dbReference>
<gene>
    <name evidence="14" type="ORF">GN958_ATG14938</name>
</gene>
<evidence type="ECO:0000259" key="13">
    <source>
        <dbReference type="Pfam" id="PF01095"/>
    </source>
</evidence>
<dbReference type="FunFam" id="2.160.20.10:FF:000014">
    <property type="entry name" value="Pectinesterase"/>
    <property type="match status" value="1"/>
</dbReference>
<dbReference type="SUPFAM" id="SSF51126">
    <property type="entry name" value="Pectin lyase-like"/>
    <property type="match status" value="1"/>
</dbReference>
<proteinExistence type="inferred from homology"/>
<comment type="similarity">
    <text evidence="3">Belongs to the pectinesterase family.</text>
</comment>
<feature type="compositionally biased region" description="Polar residues" evidence="12">
    <location>
        <begin position="41"/>
        <end position="52"/>
    </location>
</feature>
<keyword evidence="5" id="KW-0964">Secreted</keyword>
<comment type="catalytic activity">
    <reaction evidence="9 11">
        <text>[(1-&gt;4)-alpha-D-galacturonosyl methyl ester](n) + n H2O = [(1-&gt;4)-alpha-D-galacturonosyl](n) + n methanol + n H(+)</text>
        <dbReference type="Rhea" id="RHEA:22380"/>
        <dbReference type="Rhea" id="RHEA-COMP:14570"/>
        <dbReference type="Rhea" id="RHEA-COMP:14573"/>
        <dbReference type="ChEBI" id="CHEBI:15377"/>
        <dbReference type="ChEBI" id="CHEBI:15378"/>
        <dbReference type="ChEBI" id="CHEBI:17790"/>
        <dbReference type="ChEBI" id="CHEBI:140522"/>
        <dbReference type="ChEBI" id="CHEBI:140523"/>
        <dbReference type="EC" id="3.1.1.11"/>
    </reaction>
</comment>
<feature type="chain" id="PRO_5035962612" description="Pectinesterase" evidence="11">
    <location>
        <begin position="21"/>
        <end position="366"/>
    </location>
</feature>
<dbReference type="GO" id="GO:0030599">
    <property type="term" value="F:pectinesterase activity"/>
    <property type="evidence" value="ECO:0007669"/>
    <property type="project" value="UniProtKB-UniRule"/>
</dbReference>
<evidence type="ECO:0000256" key="5">
    <source>
        <dbReference type="ARBA" id="ARBA00022525"/>
    </source>
</evidence>
<evidence type="ECO:0000256" key="7">
    <source>
        <dbReference type="ARBA" id="ARBA00022801"/>
    </source>
</evidence>
<feature type="region of interest" description="Disordered" evidence="12">
    <location>
        <begin position="22"/>
        <end position="55"/>
    </location>
</feature>
<dbReference type="PANTHER" id="PTHR31321">
    <property type="entry name" value="ACYL-COA THIOESTER HYDROLASE YBHC-RELATED"/>
    <property type="match status" value="1"/>
</dbReference>
<keyword evidence="8 11" id="KW-0063">Aspartyl esterase</keyword>
<dbReference type="GO" id="GO:0045490">
    <property type="term" value="P:pectin catabolic process"/>
    <property type="evidence" value="ECO:0007669"/>
    <property type="project" value="UniProtKB-UniRule"/>
</dbReference>
<keyword evidence="7 11" id="KW-0378">Hydrolase</keyword>
<protein>
    <recommendedName>
        <fullName evidence="4 11">Pectinesterase</fullName>
        <ecNumber evidence="4 11">3.1.1.11</ecNumber>
    </recommendedName>
</protein>
<dbReference type="GO" id="GO:0005576">
    <property type="term" value="C:extracellular region"/>
    <property type="evidence" value="ECO:0007669"/>
    <property type="project" value="UniProtKB-SubCell"/>
</dbReference>
<organism evidence="14 15">
    <name type="scientific">Phytophthora infestans</name>
    <name type="common">Potato late blight agent</name>
    <name type="synonym">Botrytis infestans</name>
    <dbReference type="NCBI Taxonomy" id="4787"/>
    <lineage>
        <taxon>Eukaryota</taxon>
        <taxon>Sar</taxon>
        <taxon>Stramenopiles</taxon>
        <taxon>Oomycota</taxon>
        <taxon>Peronosporomycetes</taxon>
        <taxon>Peronosporales</taxon>
        <taxon>Peronosporaceae</taxon>
        <taxon>Phytophthora</taxon>
    </lineage>
</organism>
<dbReference type="EC" id="3.1.1.11" evidence="4 11"/>
<evidence type="ECO:0000256" key="9">
    <source>
        <dbReference type="ARBA" id="ARBA00047928"/>
    </source>
</evidence>
<comment type="subcellular location">
    <subcellularLocation>
        <location evidence="1">Secreted</location>
    </subcellularLocation>
</comment>
<evidence type="ECO:0000313" key="15">
    <source>
        <dbReference type="Proteomes" id="UP000704712"/>
    </source>
</evidence>
<evidence type="ECO:0000313" key="14">
    <source>
        <dbReference type="EMBL" id="KAF4135952.1"/>
    </source>
</evidence>
<dbReference type="Pfam" id="PF01095">
    <property type="entry name" value="Pectinesterase"/>
    <property type="match status" value="1"/>
</dbReference>
<name>A0A8S9U8R9_PHYIN</name>
<dbReference type="PROSITE" id="PS00503">
    <property type="entry name" value="PECTINESTERASE_2"/>
    <property type="match status" value="1"/>
</dbReference>
<evidence type="ECO:0000256" key="2">
    <source>
        <dbReference type="ARBA" id="ARBA00005184"/>
    </source>
</evidence>
<keyword evidence="6 11" id="KW-0732">Signal</keyword>
<dbReference type="InterPro" id="IPR033131">
    <property type="entry name" value="Pectinesterase_Asp_AS"/>
</dbReference>
<dbReference type="Proteomes" id="UP000704712">
    <property type="component" value="Unassembled WGS sequence"/>
</dbReference>
<dbReference type="AlphaFoldDB" id="A0A8S9U8R9"/>
<dbReference type="Gene3D" id="2.160.20.10">
    <property type="entry name" value="Single-stranded right-handed beta-helix, Pectin lyase-like"/>
    <property type="match status" value="1"/>
</dbReference>
<evidence type="ECO:0000256" key="12">
    <source>
        <dbReference type="SAM" id="MobiDB-lite"/>
    </source>
</evidence>
<feature type="domain" description="Pectinesterase catalytic" evidence="13">
    <location>
        <begin position="64"/>
        <end position="340"/>
    </location>
</feature>
<evidence type="ECO:0000256" key="1">
    <source>
        <dbReference type="ARBA" id="ARBA00004613"/>
    </source>
</evidence>
<comment type="pathway">
    <text evidence="2 11">Glycan metabolism; pectin degradation; 2-dehydro-3-deoxy-D-gluconate from pectin: step 1/5.</text>
</comment>
<dbReference type="InterPro" id="IPR011050">
    <property type="entry name" value="Pectin_lyase_fold/virulence"/>
</dbReference>
<dbReference type="GO" id="GO:0042545">
    <property type="term" value="P:cell wall modification"/>
    <property type="evidence" value="ECO:0007669"/>
    <property type="project" value="UniProtKB-UniRule"/>
</dbReference>
<comment type="caution">
    <text evidence="14">The sequence shown here is derived from an EMBL/GenBank/DDBJ whole genome shotgun (WGS) entry which is preliminary data.</text>
</comment>
<evidence type="ECO:0000256" key="3">
    <source>
        <dbReference type="ARBA" id="ARBA00008891"/>
    </source>
</evidence>
<evidence type="ECO:0000256" key="4">
    <source>
        <dbReference type="ARBA" id="ARBA00013229"/>
    </source>
</evidence>
<accession>A0A8S9U8R9</accession>
<reference evidence="14" key="1">
    <citation type="submission" date="2020-03" db="EMBL/GenBank/DDBJ databases">
        <title>Hybrid Assembly of Korean Phytophthora infestans isolates.</title>
        <authorList>
            <person name="Prokchorchik M."/>
            <person name="Lee Y."/>
            <person name="Seo J."/>
            <person name="Cho J.-H."/>
            <person name="Park Y.-E."/>
            <person name="Jang D.-C."/>
            <person name="Im J.-S."/>
            <person name="Choi J.-G."/>
            <person name="Park H.-J."/>
            <person name="Lee G.-B."/>
            <person name="Lee Y.-G."/>
            <person name="Hong S.-Y."/>
            <person name="Cho K."/>
            <person name="Sohn K.H."/>
        </authorList>
    </citation>
    <scope>NUCLEOTIDE SEQUENCE</scope>
    <source>
        <strain evidence="14">KR_2_A2</strain>
    </source>
</reference>
<feature type="signal peptide" evidence="11">
    <location>
        <begin position="1"/>
        <end position="20"/>
    </location>
</feature>
<evidence type="ECO:0000256" key="8">
    <source>
        <dbReference type="ARBA" id="ARBA00023085"/>
    </source>
</evidence>
<dbReference type="InterPro" id="IPR012334">
    <property type="entry name" value="Pectin_lyas_fold"/>
</dbReference>
<evidence type="ECO:0000256" key="11">
    <source>
        <dbReference type="RuleBase" id="RU000589"/>
    </source>
</evidence>